<reference evidence="4" key="2">
    <citation type="submission" date="2025-08" db="UniProtKB">
        <authorList>
            <consortium name="RefSeq"/>
        </authorList>
    </citation>
    <scope>IDENTIFICATION</scope>
    <source>
        <tissue evidence="4">Leaf</tissue>
    </source>
</reference>
<evidence type="ECO:0000259" key="1">
    <source>
        <dbReference type="Pfam" id="PF00646"/>
    </source>
</evidence>
<dbReference type="GeneID" id="104715908"/>
<feature type="domain" description="F-box associated beta-propeller type 3" evidence="2">
    <location>
        <begin position="82"/>
        <end position="369"/>
    </location>
</feature>
<name>A0ABM0TUC7_CAMSA</name>
<accession>A0ABM0TUC7</accession>
<keyword evidence="3" id="KW-1185">Reference proteome</keyword>
<dbReference type="PANTHER" id="PTHR31111">
    <property type="entry name" value="BNAA05G37150D PROTEIN-RELATED"/>
    <property type="match status" value="1"/>
</dbReference>
<gene>
    <name evidence="4" type="primary">LOC104715908</name>
</gene>
<dbReference type="InterPro" id="IPR001810">
    <property type="entry name" value="F-box_dom"/>
</dbReference>
<reference evidence="3" key="1">
    <citation type="journal article" date="2014" name="Nat. Commun.">
        <title>The emerging biofuel crop Camelina sativa retains a highly undifferentiated hexaploid genome structure.</title>
        <authorList>
            <person name="Kagale S."/>
            <person name="Koh C."/>
            <person name="Nixon J."/>
            <person name="Bollina V."/>
            <person name="Clarke W.E."/>
            <person name="Tuteja R."/>
            <person name="Spillane C."/>
            <person name="Robinson S.J."/>
            <person name="Links M.G."/>
            <person name="Clarke C."/>
            <person name="Higgins E.E."/>
            <person name="Huebert T."/>
            <person name="Sharpe A.G."/>
            <person name="Parkin I.A."/>
        </authorList>
    </citation>
    <scope>NUCLEOTIDE SEQUENCE [LARGE SCALE GENOMIC DNA]</scope>
    <source>
        <strain evidence="3">cv. DH55</strain>
    </source>
</reference>
<dbReference type="Pfam" id="PF08268">
    <property type="entry name" value="FBA_3"/>
    <property type="match status" value="1"/>
</dbReference>
<dbReference type="Gene3D" id="1.20.1280.50">
    <property type="match status" value="1"/>
</dbReference>
<organism evidence="3 4">
    <name type="scientific">Camelina sativa</name>
    <name type="common">False flax</name>
    <name type="synonym">Myagrum sativum</name>
    <dbReference type="NCBI Taxonomy" id="90675"/>
    <lineage>
        <taxon>Eukaryota</taxon>
        <taxon>Viridiplantae</taxon>
        <taxon>Streptophyta</taxon>
        <taxon>Embryophyta</taxon>
        <taxon>Tracheophyta</taxon>
        <taxon>Spermatophyta</taxon>
        <taxon>Magnoliopsida</taxon>
        <taxon>eudicotyledons</taxon>
        <taxon>Gunneridae</taxon>
        <taxon>Pentapetalae</taxon>
        <taxon>rosids</taxon>
        <taxon>malvids</taxon>
        <taxon>Brassicales</taxon>
        <taxon>Brassicaceae</taxon>
        <taxon>Camelineae</taxon>
        <taxon>Camelina</taxon>
    </lineage>
</organism>
<dbReference type="RefSeq" id="XP_010431577.1">
    <property type="nucleotide sequence ID" value="XM_010433275.1"/>
</dbReference>
<dbReference type="SUPFAM" id="SSF81383">
    <property type="entry name" value="F-box domain"/>
    <property type="match status" value="1"/>
</dbReference>
<dbReference type="InterPro" id="IPR036047">
    <property type="entry name" value="F-box-like_dom_sf"/>
</dbReference>
<proteinExistence type="predicted"/>
<protein>
    <submittedName>
        <fullName evidence="4">F-box protein At1g32420</fullName>
    </submittedName>
</protein>
<dbReference type="Pfam" id="PF00646">
    <property type="entry name" value="F-box"/>
    <property type="match status" value="1"/>
</dbReference>
<dbReference type="InterPro" id="IPR013187">
    <property type="entry name" value="F-box-assoc_dom_typ3"/>
</dbReference>
<evidence type="ECO:0000259" key="2">
    <source>
        <dbReference type="Pfam" id="PF08268"/>
    </source>
</evidence>
<evidence type="ECO:0000313" key="3">
    <source>
        <dbReference type="Proteomes" id="UP000694864"/>
    </source>
</evidence>
<dbReference type="Proteomes" id="UP000694864">
    <property type="component" value="Chromosome 9"/>
</dbReference>
<dbReference type="PANTHER" id="PTHR31111:SF138">
    <property type="entry name" value="F-BOX ASSOCIATED DOMAIN-CONTAINING PROTEIN"/>
    <property type="match status" value="1"/>
</dbReference>
<sequence>MNIMKGGREEKISQRSLRAKLQRRRVKKLSEDAIPIPLDVLTVDILSKLPVKSLARFQCVSKLWSSVITDLIKTRNLTQPRLLLVFQPDLLSQCLYFSSYTYPDPNTNQTFISADKEREISCGFNCRLYQYVNGLICCLSNSKQFAIYNPTTKQSLLLPKVVYDGMTFVDGLFGYDPVENQYKVFSLVRVYNVEPEYTCQVFTLGGPKEQQWRNINIKDNFTPRCTSERSVCINGIIYYRSVRNVLGTFDVRFERFDCIQMPETLLNQSWSSITPVNYQGKLGCIHISYEKNVSAEMWIMEDHMGKQEWSKITLSITPSRLSYVAGVTRNGEIVIMSKTKWIHPYSDETLWADYYDLKKNKTITVEIKTNLVIREQYGGHGVRIFCEPDHMENTMALTSSGAPFRKKKLATTLKLLFCAASGC</sequence>
<feature type="domain" description="F-box" evidence="1">
    <location>
        <begin position="41"/>
        <end position="74"/>
    </location>
</feature>
<dbReference type="NCBIfam" id="TIGR01640">
    <property type="entry name" value="F_box_assoc_1"/>
    <property type="match status" value="1"/>
</dbReference>
<dbReference type="InterPro" id="IPR017451">
    <property type="entry name" value="F-box-assoc_interact_dom"/>
</dbReference>
<evidence type="ECO:0000313" key="4">
    <source>
        <dbReference type="RefSeq" id="XP_010431577.1"/>
    </source>
</evidence>